<keyword evidence="15" id="KW-1185">Reference proteome</keyword>
<dbReference type="Pfam" id="PF12838">
    <property type="entry name" value="Fer4_7"/>
    <property type="match status" value="1"/>
</dbReference>
<proteinExistence type="inferred from homology"/>
<evidence type="ECO:0000313" key="14">
    <source>
        <dbReference type="EMBL" id="GCE28066.1"/>
    </source>
</evidence>
<feature type="binding site" evidence="12">
    <location>
        <position position="732"/>
    </location>
    <ligand>
        <name>[4Fe-4S] cluster</name>
        <dbReference type="ChEBI" id="CHEBI:49883"/>
        <label>2</label>
    </ligand>
</feature>
<evidence type="ECO:0000256" key="11">
    <source>
        <dbReference type="PIRSR" id="PIRSR000159-2"/>
    </source>
</evidence>
<dbReference type="RefSeq" id="WP_126628328.1">
    <property type="nucleotide sequence ID" value="NZ_BIFT01000001.1"/>
</dbReference>
<dbReference type="InterPro" id="IPR019752">
    <property type="entry name" value="Pyrv/ketoisovalerate_OxRed_cat"/>
</dbReference>
<dbReference type="Gene3D" id="3.40.50.970">
    <property type="match status" value="2"/>
</dbReference>
<evidence type="ECO:0000256" key="3">
    <source>
        <dbReference type="ARBA" id="ARBA00022485"/>
    </source>
</evidence>
<keyword evidence="5 9" id="KW-0249">Electron transport</keyword>
<dbReference type="InterPro" id="IPR011766">
    <property type="entry name" value="TPP_enzyme_TPP-bd"/>
</dbReference>
<evidence type="ECO:0000259" key="13">
    <source>
        <dbReference type="PROSITE" id="PS51379"/>
    </source>
</evidence>
<dbReference type="Pfam" id="PF02775">
    <property type="entry name" value="TPP_enzyme_C"/>
    <property type="match status" value="1"/>
</dbReference>
<feature type="binding site" evidence="12">
    <location>
        <position position="722"/>
    </location>
    <ligand>
        <name>[4Fe-4S] cluster</name>
        <dbReference type="ChEBI" id="CHEBI:49883"/>
        <label>1</label>
    </ligand>
</feature>
<organism evidence="14 15">
    <name type="scientific">Dictyobacter alpinus</name>
    <dbReference type="NCBI Taxonomy" id="2014873"/>
    <lineage>
        <taxon>Bacteria</taxon>
        <taxon>Bacillati</taxon>
        <taxon>Chloroflexota</taxon>
        <taxon>Ktedonobacteria</taxon>
        <taxon>Ktedonobacterales</taxon>
        <taxon>Dictyobacteraceae</taxon>
        <taxon>Dictyobacter</taxon>
    </lineage>
</organism>
<dbReference type="Gene3D" id="3.40.920.10">
    <property type="entry name" value="Pyruvate-ferredoxin oxidoreductase, PFOR, domain III"/>
    <property type="match status" value="1"/>
</dbReference>
<dbReference type="Pfam" id="PF10371">
    <property type="entry name" value="EKR"/>
    <property type="match status" value="1"/>
</dbReference>
<feature type="binding site" evidence="12">
    <location>
        <position position="855"/>
    </location>
    <ligand>
        <name>[4Fe-4S] cluster</name>
        <dbReference type="ChEBI" id="CHEBI:49883"/>
        <label>3</label>
    </ligand>
</feature>
<dbReference type="Pfam" id="PF01558">
    <property type="entry name" value="POR"/>
    <property type="match status" value="1"/>
</dbReference>
<dbReference type="InterPro" id="IPR002880">
    <property type="entry name" value="Pyrv_Fd/Flavodoxin_OxRdtase_N"/>
</dbReference>
<dbReference type="SMART" id="SM00890">
    <property type="entry name" value="EKR"/>
    <property type="match status" value="1"/>
</dbReference>
<keyword evidence="8 12" id="KW-0411">Iron-sulfur</keyword>
<feature type="site" description="Important for catalytic activity" evidence="11">
    <location>
        <position position="31"/>
    </location>
</feature>
<feature type="binding site" evidence="10">
    <location>
        <begin position="1033"/>
        <end position="1038"/>
    </location>
    <ligand>
        <name>thiamine diphosphate</name>
        <dbReference type="ChEBI" id="CHEBI:58937"/>
    </ligand>
</feature>
<dbReference type="InterPro" id="IPR002869">
    <property type="entry name" value="Pyrv_flavodox_OxRed_cen"/>
</dbReference>
<feature type="domain" description="4Fe-4S ferredoxin-type" evidence="13">
    <location>
        <begin position="713"/>
        <end position="742"/>
    </location>
</feature>
<evidence type="ECO:0000313" key="15">
    <source>
        <dbReference type="Proteomes" id="UP000287171"/>
    </source>
</evidence>
<dbReference type="FunFam" id="3.40.920.10:FF:000001">
    <property type="entry name" value="Pyruvate:ferredoxin (Flavodoxin) oxidoreductase"/>
    <property type="match status" value="1"/>
</dbReference>
<feature type="site" description="Important for catalytic activity" evidence="11">
    <location>
        <position position="114"/>
    </location>
</feature>
<dbReference type="GO" id="GO:0030976">
    <property type="term" value="F:thiamine pyrophosphate binding"/>
    <property type="evidence" value="ECO:0007669"/>
    <property type="project" value="InterPro"/>
</dbReference>
<dbReference type="InterPro" id="IPR037112">
    <property type="entry name" value="Pyrv-flavodox_OxR_EKR_sf"/>
</dbReference>
<evidence type="ECO:0000256" key="12">
    <source>
        <dbReference type="PIRSR" id="PIRSR000159-50"/>
    </source>
</evidence>
<protein>
    <submittedName>
        <fullName evidence="14">Pyruvate-flavodoxin oxidoreductase</fullName>
    </submittedName>
</protein>
<evidence type="ECO:0000256" key="8">
    <source>
        <dbReference type="ARBA" id="ARBA00023014"/>
    </source>
</evidence>
<dbReference type="InterPro" id="IPR019456">
    <property type="entry name" value="Pyrv-flavodox_OxRtase_EKR"/>
</dbReference>
<dbReference type="InterPro" id="IPR050722">
    <property type="entry name" value="Pyruvate:ferred/Flavod_OxRd"/>
</dbReference>
<keyword evidence="14" id="KW-0670">Pyruvate</keyword>
<evidence type="ECO:0000256" key="6">
    <source>
        <dbReference type="ARBA" id="ARBA00023002"/>
    </source>
</evidence>
<dbReference type="Gene3D" id="4.10.780.10">
    <property type="entry name" value="Pyruvate-flavodoxin oxidoreductase, EKR domain"/>
    <property type="match status" value="1"/>
</dbReference>
<feature type="binding site" evidence="10">
    <location>
        <position position="114"/>
    </location>
    <ligand>
        <name>pyruvate</name>
        <dbReference type="ChEBI" id="CHEBI:15361"/>
    </ligand>
</feature>
<feature type="binding site" evidence="12">
    <location>
        <position position="778"/>
    </location>
    <ligand>
        <name>[4Fe-4S] cluster</name>
        <dbReference type="ChEBI" id="CHEBI:49883"/>
        <label>2</label>
    </ligand>
</feature>
<comment type="cofactor">
    <cofactor evidence="12">
        <name>[4Fe-4S] cluster</name>
        <dbReference type="ChEBI" id="CHEBI:49883"/>
    </cofactor>
    <text evidence="12">Binds 3 [4Fe-4S] clusters per subunit.</text>
</comment>
<name>A0A402B9Q9_9CHLR</name>
<dbReference type="Proteomes" id="UP000287171">
    <property type="component" value="Unassembled WGS sequence"/>
</dbReference>
<feature type="binding site" evidence="12">
    <location>
        <position position="852"/>
    </location>
    <ligand>
        <name>[4Fe-4S] cluster</name>
        <dbReference type="ChEBI" id="CHEBI:49883"/>
        <label>3</label>
    </ligand>
</feature>
<sequence length="1209" mass="132807">MERQWAMIDGNEAVAKVAHALSEVIAIYPITPSTPMGEFADSWSASGQANLWGTIPLVMEMQSEGGAAGTLHGTLQTGALATTFTASQGLLLMIPNMYKIAGELTPVVFHVAARSLAAQGLSIFGDHSDVMAVRSTGFALLSSNSVQEAQDLALIAHASTLKARIPFLHFFDGFRTSHEIDKIELIDHEDIRALIDDSLVQAHRQRALSPEHPVIRGTAQNPDTYFQARESVNSFYQECPAIVQRAMDAFATQTGRQYHLFDYAGAMDAERVIVMMGSGAETAQATVDYLCAQGEKVGVLKVRLFRPFSVQHLLQTLPATVRNIAVLDRTKEPGSAGEPLYLDVITALHEGWTGASFPRVIGGRYGLSSKEFTPAMVKGIYDEMLCEQPQRHFTIGIHDDVTMTSLDYDPAFVLEDTGLVQCLFWGLGSDGTVGANKNSIKIIGEETPNFAQGYFVYDSKKSGSVTISHLRFGSRPFSAPYLIGDGQADFVACHQFAFLERFDVLKHIKAGGVFLLDSRYAADEVWNFLPQEVQQVLRDKQVRFYVIDAHKVAASVGMGGRINTIMQTCFFAISGILPREQSITQIKRSIQKTYGKRGEAVVQKNYQAVDETLVHLHEVPLPVEASLAVEEKLPLASSVGTIPEVQPQRRHAVALPMLTRRPPVPAEAPDFVRSVLGPMIAGEGDSLPVSALPCDGTYPVGTARWEKRNIALEIPAWDPDICIQCGKCVMVCPHAVIRMKVYDPAALKDAPASFQATDARFKEFPDMKYTLQVAPEDCTGCGLCVEACPVKDKHQVGHKAINMVPQPPLREQEKVNWDYFLTLPEVDDTHLNVGAIKNSQLLQPLFEFSGACSGCGETPYIKFVTQLFGDHMIVANATGCSSIYGGNLPTTPWTSNAEGYGPAWSNSLFEDNAEFGLGMRLSLDKQSEYASELLLKHEESLGKELVQDLLHADQSHPAGIRAQRGRVAMLKQRLPQNGQASAEVRQLLSLADNLIRKSVWIIGGDGWAYDIGYGGLDHILASGRNVNILVLDTEVYSNTGGQASKATPRAALAKFAAQGKGTPKKDLGMLAMAYGHVYVARIAMGANDQQTLRAILEAEAYDGPSLLIAYSHCIAHGIDMRKGLEQQKLAVQTGYWPLYRYNPALLTEGKNPFMMDSKEPSLPLERYIYNEARYRMLVQSNEERAGKLLQLAQKDVQESWSRYHQMETE</sequence>
<dbReference type="PROSITE" id="PS51379">
    <property type="entry name" value="4FE4S_FER_2"/>
    <property type="match status" value="2"/>
</dbReference>
<keyword evidence="7 12" id="KW-0408">Iron</keyword>
<comment type="caution">
    <text evidence="14">The sequence shown here is derived from an EMBL/GenBank/DDBJ whole genome shotgun (WGS) entry which is preliminary data.</text>
</comment>
<dbReference type="PANTHER" id="PTHR32154">
    <property type="entry name" value="PYRUVATE-FLAVODOXIN OXIDOREDUCTASE-RELATED"/>
    <property type="match status" value="1"/>
</dbReference>
<dbReference type="GO" id="GO:0006979">
    <property type="term" value="P:response to oxidative stress"/>
    <property type="evidence" value="ECO:0007669"/>
    <property type="project" value="TreeGrafter"/>
</dbReference>
<feature type="binding site" evidence="10">
    <location>
        <position position="31"/>
    </location>
    <ligand>
        <name>pyruvate</name>
        <dbReference type="ChEBI" id="CHEBI:15361"/>
    </ligand>
</feature>
<feature type="binding site" evidence="12">
    <location>
        <position position="1113"/>
    </location>
    <ligand>
        <name>[4Fe-4S] cluster</name>
        <dbReference type="ChEBI" id="CHEBI:49883"/>
        <label>3</label>
    </ligand>
</feature>
<dbReference type="FunFam" id="3.40.50.920:FF:000007">
    <property type="entry name" value="Pyruvate:ferredoxin (Flavodoxin) oxidoreductase"/>
    <property type="match status" value="1"/>
</dbReference>
<dbReference type="NCBIfam" id="TIGR02176">
    <property type="entry name" value="pyruv_ox_red"/>
    <property type="match status" value="1"/>
</dbReference>
<dbReference type="Pfam" id="PF17147">
    <property type="entry name" value="PFOR_II"/>
    <property type="match status" value="1"/>
</dbReference>
<dbReference type="InterPro" id="IPR033412">
    <property type="entry name" value="PFOR_II"/>
</dbReference>
<dbReference type="InterPro" id="IPR029061">
    <property type="entry name" value="THDP-binding"/>
</dbReference>
<dbReference type="Gene3D" id="3.30.70.20">
    <property type="match status" value="1"/>
</dbReference>
<feature type="domain" description="4Fe-4S ferredoxin-type" evidence="13">
    <location>
        <begin position="769"/>
        <end position="799"/>
    </location>
</feature>
<comment type="similarity">
    <text evidence="1 9">Belongs to the pyruvate:ferredoxin/flavodoxin oxidoreductase family.</text>
</comment>
<dbReference type="EMBL" id="BIFT01000001">
    <property type="protein sequence ID" value="GCE28066.1"/>
    <property type="molecule type" value="Genomic_DNA"/>
</dbReference>
<evidence type="ECO:0000256" key="9">
    <source>
        <dbReference type="PIRNR" id="PIRNR000159"/>
    </source>
</evidence>
<keyword evidence="3 12" id="KW-0004">4Fe-4S</keyword>
<dbReference type="InterPro" id="IPR017900">
    <property type="entry name" value="4Fe4S_Fe_S_CS"/>
</dbReference>
<keyword evidence="4 12" id="KW-0479">Metal-binding</keyword>
<keyword evidence="2 9" id="KW-0813">Transport</keyword>
<evidence type="ECO:0000256" key="4">
    <source>
        <dbReference type="ARBA" id="ARBA00022723"/>
    </source>
</evidence>
<feature type="site" description="Important for catalytic activity" evidence="11">
    <location>
        <position position="64"/>
    </location>
</feature>
<dbReference type="SUPFAM" id="SSF54862">
    <property type="entry name" value="4Fe-4S ferredoxins"/>
    <property type="match status" value="1"/>
</dbReference>
<dbReference type="InterPro" id="IPR017896">
    <property type="entry name" value="4Fe4S_Fe-S-bd"/>
</dbReference>
<dbReference type="PANTHER" id="PTHR32154:SF0">
    <property type="entry name" value="PYRUVATE-FLAVODOXIN OXIDOREDUCTASE-RELATED"/>
    <property type="match status" value="1"/>
</dbReference>
<feature type="binding site" evidence="10">
    <location>
        <begin position="1004"/>
        <end position="1007"/>
    </location>
    <ligand>
        <name>thiamine diphosphate</name>
        <dbReference type="ChEBI" id="CHEBI:58937"/>
    </ligand>
</feature>
<dbReference type="SUPFAM" id="SSF52922">
    <property type="entry name" value="TK C-terminal domain-like"/>
    <property type="match status" value="1"/>
</dbReference>
<keyword evidence="6 9" id="KW-0560">Oxidoreductase</keyword>
<feature type="binding site" evidence="10">
    <location>
        <position position="880"/>
    </location>
    <ligand>
        <name>thiamine diphosphate</name>
        <dbReference type="ChEBI" id="CHEBI:58937"/>
    </ligand>
</feature>
<gene>
    <name evidence="14" type="ORF">KDA_35500</name>
</gene>
<feature type="binding site" evidence="12">
    <location>
        <position position="784"/>
    </location>
    <ligand>
        <name>[4Fe-4S] cluster</name>
        <dbReference type="ChEBI" id="CHEBI:49883"/>
        <label>2</label>
    </ligand>
</feature>
<dbReference type="FunFam" id="3.30.70.20:FF:000022">
    <property type="entry name" value="Pyruvate:ferredoxin (Flavodoxin) oxidoreductase"/>
    <property type="match status" value="1"/>
</dbReference>
<dbReference type="FunFam" id="3.40.50.970:FF:000041">
    <property type="entry name" value="Pyruvate:ferredoxin (Flavodoxin) oxidoreductase"/>
    <property type="match status" value="1"/>
</dbReference>
<dbReference type="GO" id="GO:0051539">
    <property type="term" value="F:4 iron, 4 sulfur cluster binding"/>
    <property type="evidence" value="ECO:0007669"/>
    <property type="project" value="UniProtKB-KW"/>
</dbReference>
<evidence type="ECO:0000256" key="2">
    <source>
        <dbReference type="ARBA" id="ARBA00022448"/>
    </source>
</evidence>
<dbReference type="InterPro" id="IPR009014">
    <property type="entry name" value="Transketo_C/PFOR_II"/>
</dbReference>
<feature type="site" description="Important for catalytic activity" evidence="11">
    <location>
        <position position="1038"/>
    </location>
</feature>
<dbReference type="GO" id="GO:0005506">
    <property type="term" value="F:iron ion binding"/>
    <property type="evidence" value="ECO:0007669"/>
    <property type="project" value="InterPro"/>
</dbReference>
<dbReference type="InterPro" id="IPR011895">
    <property type="entry name" value="Pyrv_flavodox_OxRed"/>
</dbReference>
<feature type="binding site" evidence="12">
    <location>
        <position position="880"/>
    </location>
    <ligand>
        <name>[4Fe-4S] cluster</name>
        <dbReference type="ChEBI" id="CHEBI:49883"/>
        <label>3</label>
    </ligand>
</feature>
<dbReference type="AlphaFoldDB" id="A0A402B9Q9"/>
<dbReference type="PIRSF" id="PIRSF000159">
    <property type="entry name" value="NifJ"/>
    <property type="match status" value="1"/>
</dbReference>
<feature type="binding site" evidence="12">
    <location>
        <position position="781"/>
    </location>
    <ligand>
        <name>[4Fe-4S] cluster</name>
        <dbReference type="ChEBI" id="CHEBI:49883"/>
        <label>2</label>
    </ligand>
</feature>
<dbReference type="PROSITE" id="PS00198">
    <property type="entry name" value="4FE4S_FER_1"/>
    <property type="match status" value="1"/>
</dbReference>
<accession>A0A402B9Q9</accession>
<reference evidence="15" key="1">
    <citation type="submission" date="2018-12" db="EMBL/GenBank/DDBJ databases">
        <title>Tengunoibacter tsumagoiensis gen. nov., sp. nov., Dictyobacter kobayashii sp. nov., D. alpinus sp. nov., and D. joshuensis sp. nov. and description of Dictyobacteraceae fam. nov. within the order Ktedonobacterales isolated from Tengu-no-mugimeshi.</title>
        <authorList>
            <person name="Wang C.M."/>
            <person name="Zheng Y."/>
            <person name="Sakai Y."/>
            <person name="Toyoda A."/>
            <person name="Minakuchi Y."/>
            <person name="Abe K."/>
            <person name="Yokota A."/>
            <person name="Yabe S."/>
        </authorList>
    </citation>
    <scope>NUCLEOTIDE SEQUENCE [LARGE SCALE GENOMIC DNA]</scope>
    <source>
        <strain evidence="15">Uno16</strain>
    </source>
</reference>
<evidence type="ECO:0000256" key="5">
    <source>
        <dbReference type="ARBA" id="ARBA00022982"/>
    </source>
</evidence>
<dbReference type="FunFam" id="3.40.50.970:FF:000012">
    <property type="entry name" value="Pyruvate:ferredoxin (Flavodoxin) oxidoreductase"/>
    <property type="match status" value="1"/>
</dbReference>
<dbReference type="CDD" id="cd03377">
    <property type="entry name" value="TPP_PFOR_PNO"/>
    <property type="match status" value="1"/>
</dbReference>
<feature type="binding site" evidence="12">
    <location>
        <position position="728"/>
    </location>
    <ligand>
        <name>[4Fe-4S] cluster</name>
        <dbReference type="ChEBI" id="CHEBI:49883"/>
        <label>1</label>
    </ligand>
</feature>
<dbReference type="Pfam" id="PF01855">
    <property type="entry name" value="POR_N"/>
    <property type="match status" value="1"/>
</dbReference>
<feature type="binding site" evidence="12">
    <location>
        <position position="725"/>
    </location>
    <ligand>
        <name>[4Fe-4S] cluster</name>
        <dbReference type="ChEBI" id="CHEBI:49883"/>
        <label>1</label>
    </ligand>
</feature>
<feature type="binding site" evidence="10">
    <location>
        <position position="64"/>
    </location>
    <ligand>
        <name>thiamine diphosphate</name>
        <dbReference type="ChEBI" id="CHEBI:58937"/>
    </ligand>
</feature>
<evidence type="ECO:0000256" key="1">
    <source>
        <dbReference type="ARBA" id="ARBA00009032"/>
    </source>
</evidence>
<feature type="binding site" evidence="10">
    <location>
        <position position="857"/>
    </location>
    <ligand>
        <name>thiamine diphosphate</name>
        <dbReference type="ChEBI" id="CHEBI:58937"/>
    </ligand>
</feature>
<dbReference type="SUPFAM" id="SSF52518">
    <property type="entry name" value="Thiamin diphosphate-binding fold (THDP-binding)"/>
    <property type="match status" value="2"/>
</dbReference>
<dbReference type="GO" id="GO:0016903">
    <property type="term" value="F:oxidoreductase activity, acting on the aldehyde or oxo group of donors"/>
    <property type="evidence" value="ECO:0007669"/>
    <property type="project" value="InterPro"/>
</dbReference>
<dbReference type="OrthoDB" id="9794954at2"/>
<feature type="binding site" evidence="12">
    <location>
        <position position="788"/>
    </location>
    <ligand>
        <name>[4Fe-4S] cluster</name>
        <dbReference type="ChEBI" id="CHEBI:49883"/>
        <label>1</label>
    </ligand>
</feature>
<dbReference type="Gene3D" id="3.40.50.920">
    <property type="match status" value="1"/>
</dbReference>
<evidence type="ECO:0000256" key="10">
    <source>
        <dbReference type="PIRSR" id="PIRSR000159-1"/>
    </source>
</evidence>
<evidence type="ECO:0000256" key="7">
    <source>
        <dbReference type="ARBA" id="ARBA00023004"/>
    </source>
</evidence>
<dbReference type="CDD" id="cd07034">
    <property type="entry name" value="TPP_PYR_PFOR_IOR-alpha_like"/>
    <property type="match status" value="1"/>
</dbReference>
<dbReference type="GO" id="GO:0022900">
    <property type="term" value="P:electron transport chain"/>
    <property type="evidence" value="ECO:0007669"/>
    <property type="project" value="InterPro"/>
</dbReference>
<dbReference type="SUPFAM" id="SSF53323">
    <property type="entry name" value="Pyruvate-ferredoxin oxidoreductase, PFOR, domain III"/>
    <property type="match status" value="1"/>
</dbReference>